<comment type="caution">
    <text evidence="1">The sequence shown here is derived from an EMBL/GenBank/DDBJ whole genome shotgun (WGS) entry which is preliminary data.</text>
</comment>
<sequence length="241" mass="27583">MRVPTSLPLDDDIIDRVLAFSPNFGTLHTTICCRPSLADAVRAVRSSDVPLLFELQESMVLSANEKHELEENCRIVQRFEDLFVPGSLLVLPSRKQRPQIAGDRTGREEGITPLVFPGAIDRDADCSGVCDPDVHGSVWRQRTRYGDPIQWALSAGPARILEAFKIGSDEPIQREFDVDIYQGDNDYAEYDDFFTNAFSRIWKDWRITNRSSLRRRELSRISSTMNTKCEMRASRWRRSVD</sequence>
<protein>
    <submittedName>
        <fullName evidence="1">Uncharacterized protein</fullName>
    </submittedName>
</protein>
<accession>A0AAD7DR71</accession>
<dbReference type="Proteomes" id="UP001221757">
    <property type="component" value="Unassembled WGS sequence"/>
</dbReference>
<keyword evidence="2" id="KW-1185">Reference proteome</keyword>
<gene>
    <name evidence="1" type="ORF">B0H17DRAFT_1130124</name>
</gene>
<evidence type="ECO:0000313" key="2">
    <source>
        <dbReference type="Proteomes" id="UP001221757"/>
    </source>
</evidence>
<organism evidence="1 2">
    <name type="scientific">Mycena rosella</name>
    <name type="common">Pink bonnet</name>
    <name type="synonym">Agaricus rosellus</name>
    <dbReference type="NCBI Taxonomy" id="1033263"/>
    <lineage>
        <taxon>Eukaryota</taxon>
        <taxon>Fungi</taxon>
        <taxon>Dikarya</taxon>
        <taxon>Basidiomycota</taxon>
        <taxon>Agaricomycotina</taxon>
        <taxon>Agaricomycetes</taxon>
        <taxon>Agaricomycetidae</taxon>
        <taxon>Agaricales</taxon>
        <taxon>Marasmiineae</taxon>
        <taxon>Mycenaceae</taxon>
        <taxon>Mycena</taxon>
    </lineage>
</organism>
<evidence type="ECO:0000313" key="1">
    <source>
        <dbReference type="EMBL" id="KAJ7697845.1"/>
    </source>
</evidence>
<dbReference type="EMBL" id="JARKIE010000028">
    <property type="protein sequence ID" value="KAJ7697845.1"/>
    <property type="molecule type" value="Genomic_DNA"/>
</dbReference>
<reference evidence="1" key="1">
    <citation type="submission" date="2023-03" db="EMBL/GenBank/DDBJ databases">
        <title>Massive genome expansion in bonnet fungi (Mycena s.s.) driven by repeated elements and novel gene families across ecological guilds.</title>
        <authorList>
            <consortium name="Lawrence Berkeley National Laboratory"/>
            <person name="Harder C.B."/>
            <person name="Miyauchi S."/>
            <person name="Viragh M."/>
            <person name="Kuo A."/>
            <person name="Thoen E."/>
            <person name="Andreopoulos B."/>
            <person name="Lu D."/>
            <person name="Skrede I."/>
            <person name="Drula E."/>
            <person name="Henrissat B."/>
            <person name="Morin E."/>
            <person name="Kohler A."/>
            <person name="Barry K."/>
            <person name="LaButti K."/>
            <person name="Morin E."/>
            <person name="Salamov A."/>
            <person name="Lipzen A."/>
            <person name="Mereny Z."/>
            <person name="Hegedus B."/>
            <person name="Baldrian P."/>
            <person name="Stursova M."/>
            <person name="Weitz H."/>
            <person name="Taylor A."/>
            <person name="Grigoriev I.V."/>
            <person name="Nagy L.G."/>
            <person name="Martin F."/>
            <person name="Kauserud H."/>
        </authorList>
    </citation>
    <scope>NUCLEOTIDE SEQUENCE</scope>
    <source>
        <strain evidence="1">CBHHK067</strain>
    </source>
</reference>
<proteinExistence type="predicted"/>
<dbReference type="AlphaFoldDB" id="A0AAD7DR71"/>
<name>A0AAD7DR71_MYCRO</name>